<reference evidence="3 4" key="1">
    <citation type="journal article" date="2015" name="Stand. Genomic Sci.">
        <title>Genomic Encyclopedia of Bacterial and Archaeal Type Strains, Phase III: the genomes of soil and plant-associated and newly described type strains.</title>
        <authorList>
            <person name="Whitman W.B."/>
            <person name="Woyke T."/>
            <person name="Klenk H.P."/>
            <person name="Zhou Y."/>
            <person name="Lilburn T.G."/>
            <person name="Beck B.J."/>
            <person name="De Vos P."/>
            <person name="Vandamme P."/>
            <person name="Eisen J.A."/>
            <person name="Garrity G."/>
            <person name="Hugenholtz P."/>
            <person name="Kyrpides N.C."/>
        </authorList>
    </citation>
    <scope>NUCLEOTIDE SEQUENCE [LARGE SCALE GENOMIC DNA]</scope>
    <source>
        <strain evidence="3 4">AC4r</strain>
    </source>
</reference>
<keyword evidence="3" id="KW-0418">Kinase</keyword>
<dbReference type="EMBL" id="SGXT01000013">
    <property type="protein sequence ID" value="RZT62452.1"/>
    <property type="molecule type" value="Genomic_DNA"/>
</dbReference>
<dbReference type="GO" id="GO:0016301">
    <property type="term" value="F:kinase activity"/>
    <property type="evidence" value="ECO:0007669"/>
    <property type="project" value="UniProtKB-KW"/>
</dbReference>
<keyword evidence="3" id="KW-0808">Transferase</keyword>
<proteinExistence type="predicted"/>
<evidence type="ECO:0000313" key="4">
    <source>
        <dbReference type="Proteomes" id="UP000292408"/>
    </source>
</evidence>
<sequence length="363" mass="38096">MWRTTRSGACAPTLVGMARTPLTLAALATAAVPGLDVVKAERLGTAGGDADVAVLSARDGRTLIMRLPRTPAGEQQQSAELVALRALSDGVRNRLPFAVHRILGTTIVDGTRAVVTDYLDGAALQLQRITPGQAASIGRAVAAVHALPTSVVGDVGLPQWRPVDVVREAVATLDRAAATGLVPASLLTRWEAATEDQSLWQFTPTVINGSLSAGSLLAVGETVTGMLGWSRLQVGDPARDLFWILGSADPAVPEAALDAYTHARGVNDRQVGKRAAFAAELEVARWLLHGTDQRSTEIVDDAVEMLHALLDRVGGDVMHPLAESVDPERRSGSLTEAIDLADGGLAERSVRESGVGSVDEGRE</sequence>
<dbReference type="Proteomes" id="UP000292408">
    <property type="component" value="Unassembled WGS sequence"/>
</dbReference>
<dbReference type="SUPFAM" id="SSF56112">
    <property type="entry name" value="Protein kinase-like (PK-like)"/>
    <property type="match status" value="1"/>
</dbReference>
<dbReference type="InterPro" id="IPR011009">
    <property type="entry name" value="Kinase-like_dom_sf"/>
</dbReference>
<name>A0A4Q7TSB7_9MICO</name>
<feature type="domain" description="Aminoglycoside phosphotransferase" evidence="2">
    <location>
        <begin position="50"/>
        <end position="269"/>
    </location>
</feature>
<organism evidence="3 4">
    <name type="scientific">Microcella alkaliphila</name>
    <dbReference type="NCBI Taxonomy" id="279828"/>
    <lineage>
        <taxon>Bacteria</taxon>
        <taxon>Bacillati</taxon>
        <taxon>Actinomycetota</taxon>
        <taxon>Actinomycetes</taxon>
        <taxon>Micrococcales</taxon>
        <taxon>Microbacteriaceae</taxon>
        <taxon>Microcella</taxon>
    </lineage>
</organism>
<evidence type="ECO:0000259" key="2">
    <source>
        <dbReference type="Pfam" id="PF01636"/>
    </source>
</evidence>
<dbReference type="Pfam" id="PF01636">
    <property type="entry name" value="APH"/>
    <property type="match status" value="1"/>
</dbReference>
<gene>
    <name evidence="3" type="ORF">EV140_0980</name>
</gene>
<dbReference type="Gene3D" id="3.90.1200.10">
    <property type="match status" value="1"/>
</dbReference>
<feature type="chain" id="PRO_5038471208" evidence="1">
    <location>
        <begin position="26"/>
        <end position="363"/>
    </location>
</feature>
<protein>
    <submittedName>
        <fullName evidence="3">Aminoglycoside phosphotransferase (APT) family kinase protein</fullName>
    </submittedName>
</protein>
<dbReference type="InterPro" id="IPR002575">
    <property type="entry name" value="Aminoglycoside_PTrfase"/>
</dbReference>
<evidence type="ECO:0000313" key="3">
    <source>
        <dbReference type="EMBL" id="RZT62452.1"/>
    </source>
</evidence>
<comment type="caution">
    <text evidence="3">The sequence shown here is derived from an EMBL/GenBank/DDBJ whole genome shotgun (WGS) entry which is preliminary data.</text>
</comment>
<evidence type="ECO:0000256" key="1">
    <source>
        <dbReference type="SAM" id="SignalP"/>
    </source>
</evidence>
<feature type="signal peptide" evidence="1">
    <location>
        <begin position="1"/>
        <end position="25"/>
    </location>
</feature>
<keyword evidence="1" id="KW-0732">Signal</keyword>
<dbReference type="AlphaFoldDB" id="A0A4Q7TSB7"/>
<keyword evidence="4" id="KW-1185">Reference proteome</keyword>
<accession>A0A4Q7TSB7</accession>